<dbReference type="EMBL" id="CAJVQC010052783">
    <property type="protein sequence ID" value="CAG8792021.1"/>
    <property type="molecule type" value="Genomic_DNA"/>
</dbReference>
<protein>
    <submittedName>
        <fullName evidence="1">7536_t:CDS:1</fullName>
    </submittedName>
</protein>
<keyword evidence="2" id="KW-1185">Reference proteome</keyword>
<organism evidence="1 2">
    <name type="scientific">Racocetra persica</name>
    <dbReference type="NCBI Taxonomy" id="160502"/>
    <lineage>
        <taxon>Eukaryota</taxon>
        <taxon>Fungi</taxon>
        <taxon>Fungi incertae sedis</taxon>
        <taxon>Mucoromycota</taxon>
        <taxon>Glomeromycotina</taxon>
        <taxon>Glomeromycetes</taxon>
        <taxon>Diversisporales</taxon>
        <taxon>Gigasporaceae</taxon>
        <taxon>Racocetra</taxon>
    </lineage>
</organism>
<name>A0ACA9RGW5_9GLOM</name>
<dbReference type="Proteomes" id="UP000789920">
    <property type="component" value="Unassembled WGS sequence"/>
</dbReference>
<evidence type="ECO:0000313" key="1">
    <source>
        <dbReference type="EMBL" id="CAG8792021.1"/>
    </source>
</evidence>
<gene>
    <name evidence="1" type="ORF">RPERSI_LOCUS19329</name>
</gene>
<evidence type="ECO:0000313" key="2">
    <source>
        <dbReference type="Proteomes" id="UP000789920"/>
    </source>
</evidence>
<proteinExistence type="predicted"/>
<comment type="caution">
    <text evidence="1">The sequence shown here is derived from an EMBL/GenBank/DDBJ whole genome shotgun (WGS) entry which is preliminary data.</text>
</comment>
<sequence length="55" mass="6374">YRAWHIFRPDYRDTNLRGGGAKSKNRIERINKRTSVNPDIAATIFRGPSSSFEFC</sequence>
<feature type="non-terminal residue" evidence="1">
    <location>
        <position position="1"/>
    </location>
</feature>
<reference evidence="1" key="1">
    <citation type="submission" date="2021-06" db="EMBL/GenBank/DDBJ databases">
        <authorList>
            <person name="Kallberg Y."/>
            <person name="Tangrot J."/>
            <person name="Rosling A."/>
        </authorList>
    </citation>
    <scope>NUCLEOTIDE SEQUENCE</scope>
    <source>
        <strain evidence="1">MA461A</strain>
    </source>
</reference>
<accession>A0ACA9RGW5</accession>